<accession>A0ABZ2KJ86</accession>
<protein>
    <recommendedName>
        <fullName evidence="3">Alpha/beta hydrolase</fullName>
    </recommendedName>
</protein>
<keyword evidence="2" id="KW-1185">Reference proteome</keyword>
<gene>
    <name evidence="1" type="ORF">LZC95_11140</name>
</gene>
<proteinExistence type="predicted"/>
<reference evidence="1 2" key="1">
    <citation type="submission" date="2021-12" db="EMBL/GenBank/DDBJ databases">
        <title>Discovery of the Pendulisporaceae a myxobacterial family with distinct sporulation behavior and unique specialized metabolism.</title>
        <authorList>
            <person name="Garcia R."/>
            <person name="Popoff A."/>
            <person name="Bader C.D."/>
            <person name="Loehr J."/>
            <person name="Walesch S."/>
            <person name="Walt C."/>
            <person name="Boldt J."/>
            <person name="Bunk B."/>
            <person name="Haeckl F.J.F.P.J."/>
            <person name="Gunesch A.P."/>
            <person name="Birkelbach J."/>
            <person name="Nuebel U."/>
            <person name="Pietschmann T."/>
            <person name="Bach T."/>
            <person name="Mueller R."/>
        </authorList>
    </citation>
    <scope>NUCLEOTIDE SEQUENCE [LARGE SCALE GENOMIC DNA]</scope>
    <source>
        <strain evidence="1 2">MSr12523</strain>
    </source>
</reference>
<evidence type="ECO:0000313" key="2">
    <source>
        <dbReference type="Proteomes" id="UP001379533"/>
    </source>
</evidence>
<sequence>MRNVKAPIVAINSDAHPTNVEGNRKLAPQFEVILMKRVGHWPMLERPGEFDQLLQQALDRATAKVR</sequence>
<dbReference type="Proteomes" id="UP001379533">
    <property type="component" value="Chromosome"/>
</dbReference>
<dbReference type="SUPFAM" id="SSF53474">
    <property type="entry name" value="alpha/beta-Hydrolases"/>
    <property type="match status" value="1"/>
</dbReference>
<organism evidence="1 2">
    <name type="scientific">Pendulispora brunnea</name>
    <dbReference type="NCBI Taxonomy" id="2905690"/>
    <lineage>
        <taxon>Bacteria</taxon>
        <taxon>Pseudomonadati</taxon>
        <taxon>Myxococcota</taxon>
        <taxon>Myxococcia</taxon>
        <taxon>Myxococcales</taxon>
        <taxon>Sorangiineae</taxon>
        <taxon>Pendulisporaceae</taxon>
        <taxon>Pendulispora</taxon>
    </lineage>
</organism>
<evidence type="ECO:0008006" key="3">
    <source>
        <dbReference type="Google" id="ProtNLM"/>
    </source>
</evidence>
<name>A0ABZ2KJ86_9BACT</name>
<evidence type="ECO:0000313" key="1">
    <source>
        <dbReference type="EMBL" id="WXA97388.1"/>
    </source>
</evidence>
<dbReference type="EMBL" id="CP089982">
    <property type="protein sequence ID" value="WXA97388.1"/>
    <property type="molecule type" value="Genomic_DNA"/>
</dbReference>
<dbReference type="Gene3D" id="3.40.50.1820">
    <property type="entry name" value="alpha/beta hydrolase"/>
    <property type="match status" value="1"/>
</dbReference>
<dbReference type="RefSeq" id="WP_394848005.1">
    <property type="nucleotide sequence ID" value="NZ_CP089982.1"/>
</dbReference>
<dbReference type="InterPro" id="IPR029058">
    <property type="entry name" value="AB_hydrolase_fold"/>
</dbReference>